<organism evidence="2 3">
    <name type="scientific">Natrinema salsiterrestre</name>
    <dbReference type="NCBI Taxonomy" id="2950540"/>
    <lineage>
        <taxon>Archaea</taxon>
        <taxon>Methanobacteriati</taxon>
        <taxon>Methanobacteriota</taxon>
        <taxon>Stenosarchaea group</taxon>
        <taxon>Halobacteria</taxon>
        <taxon>Halobacteriales</taxon>
        <taxon>Natrialbaceae</taxon>
        <taxon>Natrinema</taxon>
    </lineage>
</organism>
<dbReference type="InterPro" id="IPR013137">
    <property type="entry name" value="Znf_TFIIB"/>
</dbReference>
<evidence type="ECO:0000259" key="1">
    <source>
        <dbReference type="Pfam" id="PF08271"/>
    </source>
</evidence>
<protein>
    <submittedName>
        <fullName evidence="2">TFIIB-type zinc ribbon-containing protein</fullName>
    </submittedName>
</protein>
<feature type="domain" description="TFIIB-type" evidence="1">
    <location>
        <begin position="21"/>
        <end position="55"/>
    </location>
</feature>
<dbReference type="RefSeq" id="WP_277521441.1">
    <property type="nucleotide sequence ID" value="NZ_JAMQOT010000003.1"/>
</dbReference>
<dbReference type="AlphaFoldDB" id="A0A9Q4KY40"/>
<keyword evidence="3" id="KW-1185">Reference proteome</keyword>
<proteinExistence type="predicted"/>
<dbReference type="SUPFAM" id="SSF57783">
    <property type="entry name" value="Zinc beta-ribbon"/>
    <property type="match status" value="1"/>
</dbReference>
<reference evidence="2" key="1">
    <citation type="submission" date="2022-06" db="EMBL/GenBank/DDBJ databases">
        <title>Natrinema sp. a new haloarchaeum isolate from saline soil.</title>
        <authorList>
            <person name="Strakova D."/>
            <person name="Galisteo C."/>
            <person name="Sanchez-Porro C."/>
            <person name="Ventosa A."/>
        </authorList>
    </citation>
    <scope>NUCLEOTIDE SEQUENCE</scope>
    <source>
        <strain evidence="2">S1CR25-10</strain>
    </source>
</reference>
<dbReference type="Gene3D" id="2.20.25.10">
    <property type="match status" value="1"/>
</dbReference>
<accession>A0A9Q4KY40</accession>
<dbReference type="EMBL" id="JAMQOT010000003">
    <property type="protein sequence ID" value="MDF9745930.1"/>
    <property type="molecule type" value="Genomic_DNA"/>
</dbReference>
<evidence type="ECO:0000313" key="3">
    <source>
        <dbReference type="Proteomes" id="UP001154061"/>
    </source>
</evidence>
<evidence type="ECO:0000313" key="2">
    <source>
        <dbReference type="EMBL" id="MDF9745930.1"/>
    </source>
</evidence>
<name>A0A9Q4KY40_9EURY</name>
<gene>
    <name evidence="2" type="ORF">NDI89_10090</name>
</gene>
<sequence length="71" mass="7716">MAARDVYTTAFDENVQTTTTACPDCGGSVRQADRETTCEDCGLVLEENQLDRGPIGDGVTGRYRRNGLAHH</sequence>
<comment type="caution">
    <text evidence="2">The sequence shown here is derived from an EMBL/GenBank/DDBJ whole genome shotgun (WGS) entry which is preliminary data.</text>
</comment>
<dbReference type="Pfam" id="PF08271">
    <property type="entry name" value="Zn_Ribbon_TF"/>
    <property type="match status" value="1"/>
</dbReference>
<dbReference type="Proteomes" id="UP001154061">
    <property type="component" value="Unassembled WGS sequence"/>
</dbReference>